<feature type="region of interest" description="Disordered" evidence="1">
    <location>
        <begin position="2471"/>
        <end position="2545"/>
    </location>
</feature>
<feature type="compositionally biased region" description="Low complexity" evidence="1">
    <location>
        <begin position="2486"/>
        <end position="2505"/>
    </location>
</feature>
<proteinExistence type="predicted"/>
<accession>A0A1F7TM56</accession>
<evidence type="ECO:0000256" key="1">
    <source>
        <dbReference type="SAM" id="MobiDB-lite"/>
    </source>
</evidence>
<dbReference type="Proteomes" id="UP000177885">
    <property type="component" value="Unassembled WGS sequence"/>
</dbReference>
<keyword evidence="2" id="KW-1133">Transmembrane helix</keyword>
<feature type="transmembrane region" description="Helical" evidence="2">
    <location>
        <begin position="12"/>
        <end position="34"/>
    </location>
</feature>
<sequence>MSIEITHHSIQLRRGVTVAALGVLMFGGVALMLADSLSVFAVSPPNVIPYQGRLLNANGVPDASASRDFQFRLFDSLAAGTCLWSNDDSSCVSDADLAVTLTDGLFSENLGDTGAGYAAIPDSVFADDASVFLEVEVEGEVLSPRKQIGAAAYALNADTLDGMDSTEFAIVDDAFVQDGNSFGATAVIGTNDTEDFAIETDGTTRMTVLSSGEVGIGTATPFDTLSILGTSGSTGIGIDDSTASGNTYLILNHISASDSSEEILMNGDGTTGLNITNQNSGTLGTDLTDVPSSANFYTNSGNSGGLILASQHATAPMIFATGGIATGNERLRIDSAGNVGIGTTTPGETLEVSGTSYVSGHVAIGADALVDDGSLLYSGSTFSNTLNVSEASTDASVDYVEGITNYLQYDPSADASGVWAIALDSEAATEATNAQDVGTLSSGYFNTTHNGTGGITSWMSGIEAYAFTTATSGSSVESYAGYFSLALLDPRSSGTESDYGLYAALHRSGATGGTINTYGVYVDDAGVGNAGAGTSTAYGLYLEDFPSADAQYSIYSEGGQSYHAGNFGIGATTPDADLDIEAAEDTERVRLTDSSNADSVGLYVGDGTAGLDGTLSAQAGSLFLDEDGKLWVNVDGATNWDQVATTAGGGTDLDGVYDNDADKKMAVDNASGLEFESTTAGNVFVDLQSTGDFVIQSVGTAFATFNDSGNVLFENSLTVGSSNADVVLFNADVDSHFIPDDDDTYDLGADAQRWRDLYLGAATLHVGSLIGDEGTISYDTGANALVVNEGGADTDFRVEGDTQANLLFLDAGNGRVGIGTATPGETLEVSGTSYISGHMAIGADAVVDDVSFLYGAVTSTNVVNVAEEITDASVDLVEGITSHILYNPSADASTVDVRGMDADVETDAANAEDVDFLTGGNFSAYHKGTGAITGWTNGVFGFAGTTATSGSANANYGGIFSAFVEDPRASGTETNIGIEAFIKRTGATGGTIDNYGVYVDNNGVDGAGAGTSTLYGLYLESMTGADTNYAIYSAGGQSYFAGNIGIGDATPDYLLDVAGTLGVDGNVALGDASGDTVTSNAAVWTFANDTTVALSGGVNGINFDSDTLSIDAANNRIGIGTSTPSHLVDISAGTSTGFWPLHIASTVTDGFAGLRADITSSDTIGNNQLAGQFILAAGATGAGYYTGLDVENAAAGTGNDLKFDTSATSALGNVGTRSLAYATTTGLNVGSYAEAANGATSVGEVGKSITAKASGTNIGVLGVGRNTSLTSPIEIGGYFGLFNSTPTFDASAGLIASNGSTTNSIFLARDNNSTVFTIADGGSVGVGDATPDALLDVAGSFQFDGDATFGDAATDNVVFTADVNSNILPNTDDTYTLGDADQRWADLFLGPASIRIGTSATNEGVISYTAGTSLDFSTDSTTNADIAFFTDDLYLDKSTGRVGVGTAAPGYLLDVAGAIRTGYAGTDGQMRVYSEQGATDYEVVFDPNAAMTQNVTYTLPADDGDSGQFLTTDGSGALSWTTSAGSGDITAVGDVASGAAFDGTQGNSLQFEGSGVDGFEVTLTAADPGADFTVTLPAATITVNAAGDLSGTTLNSGVVTSSLTTVGALASGSIASGFGTISTGNTITTTGTMGTAGTTTFTGAGATLSGDLALNGSDLTTTSTGTAALFNTNATTVNVGGAATTISIGPSGATAVSIQMGGGGTDTSCVVQGLNGNLDCDGTITGLNGAFGALSATGVLTLGGGANTATINTSDWDISSTGAMTNIGAITMDGLLTTSSDIALNGGDLTSTGALSITPASGSNVEVNLGGTADFNVIVSSNTVFQVAETGAVVLDSYLVVGNESTADDDYVYFDQGLAESIRWDNAGGEFEVTDDWNILGNCLESGVACDIAESFFADAGEGLEEYDVVVNDASGTKKVKKTVVAYDPGLMGAVSLQPAILMEGSYVVVGNDDPVVDPEKPAVTLSGVVRVKVSEENGVPAVGDMLTTSTVAGHAMKATQPGMALGRMVGGYTAVSPGIATALVDVKVGWHSGGVIATDGTMTTINDDVAFTATGTASSLTPGLDSFGLALRGSGWDGAAAQERAMKLVTDVTDASTYKLSIRNQADAEVAYITDDGVWSVASDMVVGGKLYPSALGVAQTDKYVYYGGSGDDYMRTNASGWGTGSYDFAEMFPSSQPLEPGEVVAFDTVSEQVKRASGEDRTRLAGIVSTKPGFVAGNVKAGDHPIALAGRVPTNVSVENGPIEVGDALTVSATRPGYAMKATEAGMIIGYALEPFSSDLPPTPYPLPTIIIFVHLGYWPGAGSSPNAGTSNQASAFSGDLTTLTMNGNIYMQGNQILNVGAIAGLGGIWSVDGEGTFRTEATYKTVITSYQNEKVETTAVTSPDVQITLLGTAELVNGEATVSFESVNPSFNDVTSTTAPIKVLVTPNGPVSLYVVSKDHNGFTVRQVDGTDSNDTFDWMVSAFRKDFEPTSSEVAPSEVEGPPTDAETTPPAEETATEPIAPDQPAEEPSIEEPLVEEPPAGEPPVEEPAPEPATEETATP</sequence>
<dbReference type="STRING" id="1802385.A2856_01130"/>
<evidence type="ECO:0000256" key="2">
    <source>
        <dbReference type="SAM" id="Phobius"/>
    </source>
</evidence>
<keyword evidence="2" id="KW-0472">Membrane</keyword>
<dbReference type="EMBL" id="MGDT01000004">
    <property type="protein sequence ID" value="OGL67066.1"/>
    <property type="molecule type" value="Genomic_DNA"/>
</dbReference>
<keyword evidence="2" id="KW-0812">Transmembrane</keyword>
<protein>
    <recommendedName>
        <fullName evidence="5">Peptidase S74 domain-containing protein</fullName>
    </recommendedName>
</protein>
<comment type="caution">
    <text evidence="3">The sequence shown here is derived from an EMBL/GenBank/DDBJ whole genome shotgun (WGS) entry which is preliminary data.</text>
</comment>
<name>A0A1F7TM56_9BACT</name>
<evidence type="ECO:0008006" key="5">
    <source>
        <dbReference type="Google" id="ProtNLM"/>
    </source>
</evidence>
<evidence type="ECO:0000313" key="4">
    <source>
        <dbReference type="Proteomes" id="UP000177885"/>
    </source>
</evidence>
<feature type="compositionally biased region" description="Acidic residues" evidence="1">
    <location>
        <begin position="2509"/>
        <end position="2520"/>
    </location>
</feature>
<evidence type="ECO:0000313" key="3">
    <source>
        <dbReference type="EMBL" id="OGL67066.1"/>
    </source>
</evidence>
<gene>
    <name evidence="3" type="ORF">A2856_01130</name>
</gene>
<organism evidence="3 4">
    <name type="scientific">Candidatus Uhrbacteria bacterium RIFCSPHIGHO2_01_FULL_63_20</name>
    <dbReference type="NCBI Taxonomy" id="1802385"/>
    <lineage>
        <taxon>Bacteria</taxon>
        <taxon>Candidatus Uhriibacteriota</taxon>
    </lineage>
</organism>
<reference evidence="3 4" key="1">
    <citation type="journal article" date="2016" name="Nat. Commun.">
        <title>Thousands of microbial genomes shed light on interconnected biogeochemical processes in an aquifer system.</title>
        <authorList>
            <person name="Anantharaman K."/>
            <person name="Brown C.T."/>
            <person name="Hug L.A."/>
            <person name="Sharon I."/>
            <person name="Castelle C.J."/>
            <person name="Probst A.J."/>
            <person name="Thomas B.C."/>
            <person name="Singh A."/>
            <person name="Wilkins M.J."/>
            <person name="Karaoz U."/>
            <person name="Brodie E.L."/>
            <person name="Williams K.H."/>
            <person name="Hubbard S.S."/>
            <person name="Banfield J.F."/>
        </authorList>
    </citation>
    <scope>NUCLEOTIDE SEQUENCE [LARGE SCALE GENOMIC DNA]</scope>
</reference>